<keyword evidence="10" id="KW-1185">Reference proteome</keyword>
<evidence type="ECO:0000256" key="6">
    <source>
        <dbReference type="ARBA" id="ARBA00048348"/>
    </source>
</evidence>
<evidence type="ECO:0000313" key="9">
    <source>
        <dbReference type="EMBL" id="MFC3961453.1"/>
    </source>
</evidence>
<evidence type="ECO:0000313" key="10">
    <source>
        <dbReference type="Proteomes" id="UP001595696"/>
    </source>
</evidence>
<evidence type="ECO:0000256" key="7">
    <source>
        <dbReference type="SAM" id="MobiDB-lite"/>
    </source>
</evidence>
<dbReference type="PROSITE" id="PS51144">
    <property type="entry name" value="ALPHA_CA_2"/>
    <property type="match status" value="1"/>
</dbReference>
<sequence length="272" mass="28479">MSRRFDDAAAFHPAISRRRALAAAAALLILPGCGAPGARPEPGESPPPHWDYDAEGPGHWAELDGRYGVCGSGAGQSPIDLGHPTRVAPADHIDVAYGPVRGLEVVDTGHTIQANVPAGTGQHVVVDGRRFALTQFHFHAPSEHTIEGAGAAMELHLVHVAEGGAVAVLGVLLEVSERRSAFGPVLGELPPAGGVRAAAALDLREVLPGDLAQFRYTGSLTTPPCTEGVAWTVLRHPVPVGRDEVQRYLTRFPHTNRPVQAINGRAVILGGG</sequence>
<keyword evidence="3" id="KW-0479">Metal-binding</keyword>
<dbReference type="PANTHER" id="PTHR18952">
    <property type="entry name" value="CARBONIC ANHYDRASE"/>
    <property type="match status" value="1"/>
</dbReference>
<dbReference type="CDD" id="cd03124">
    <property type="entry name" value="alpha_CA_prokaryotic_like"/>
    <property type="match status" value="1"/>
</dbReference>
<dbReference type="EMBL" id="JBHSAX010000005">
    <property type="protein sequence ID" value="MFC3961453.1"/>
    <property type="molecule type" value="Genomic_DNA"/>
</dbReference>
<dbReference type="InterPro" id="IPR001148">
    <property type="entry name" value="CA_dom"/>
</dbReference>
<evidence type="ECO:0000256" key="3">
    <source>
        <dbReference type="ARBA" id="ARBA00022723"/>
    </source>
</evidence>
<dbReference type="PANTHER" id="PTHR18952:SF265">
    <property type="entry name" value="CARBONIC ANHYDRASE"/>
    <property type="match status" value="1"/>
</dbReference>
<dbReference type="InterPro" id="IPR023561">
    <property type="entry name" value="Carbonic_anhydrase_a-class"/>
</dbReference>
<proteinExistence type="inferred from homology"/>
<evidence type="ECO:0000256" key="1">
    <source>
        <dbReference type="ARBA" id="ARBA00010718"/>
    </source>
</evidence>
<dbReference type="EC" id="4.2.1.1" evidence="2"/>
<accession>A0ABV8DN17</accession>
<name>A0ABV8DN17_9NOCA</name>
<dbReference type="SUPFAM" id="SSF51069">
    <property type="entry name" value="Carbonic anhydrase"/>
    <property type="match status" value="1"/>
</dbReference>
<gene>
    <name evidence="9" type="ORF">ACFO0B_05555</name>
</gene>
<protein>
    <recommendedName>
        <fullName evidence="2">carbonic anhydrase</fullName>
        <ecNumber evidence="2">4.2.1.1</ecNumber>
    </recommendedName>
</protein>
<comment type="caution">
    <text evidence="9">The sequence shown here is derived from an EMBL/GenBank/DDBJ whole genome shotgun (WGS) entry which is preliminary data.</text>
</comment>
<comment type="similarity">
    <text evidence="1">Belongs to the alpha-carbonic anhydrase family.</text>
</comment>
<dbReference type="InterPro" id="IPR041891">
    <property type="entry name" value="Alpha_CA_prokaryot-like"/>
</dbReference>
<reference evidence="10" key="1">
    <citation type="journal article" date="2019" name="Int. J. Syst. Evol. Microbiol.">
        <title>The Global Catalogue of Microorganisms (GCM) 10K type strain sequencing project: providing services to taxonomists for standard genome sequencing and annotation.</title>
        <authorList>
            <consortium name="The Broad Institute Genomics Platform"/>
            <consortium name="The Broad Institute Genome Sequencing Center for Infectious Disease"/>
            <person name="Wu L."/>
            <person name="Ma J."/>
        </authorList>
    </citation>
    <scope>NUCLEOTIDE SEQUENCE [LARGE SCALE GENOMIC DNA]</scope>
    <source>
        <strain evidence="10">CGMCC 4.7330</strain>
    </source>
</reference>
<dbReference type="RefSeq" id="WP_378611207.1">
    <property type="nucleotide sequence ID" value="NZ_JBHSAX010000005.1"/>
</dbReference>
<evidence type="ECO:0000259" key="8">
    <source>
        <dbReference type="PROSITE" id="PS51144"/>
    </source>
</evidence>
<feature type="region of interest" description="Disordered" evidence="7">
    <location>
        <begin position="37"/>
        <end position="57"/>
    </location>
</feature>
<dbReference type="InterPro" id="IPR036398">
    <property type="entry name" value="CA_dom_sf"/>
</dbReference>
<dbReference type="Pfam" id="PF00194">
    <property type="entry name" value="Carb_anhydrase"/>
    <property type="match status" value="1"/>
</dbReference>
<organism evidence="9 10">
    <name type="scientific">Nocardia jiangsuensis</name>
    <dbReference type="NCBI Taxonomy" id="1691563"/>
    <lineage>
        <taxon>Bacteria</taxon>
        <taxon>Bacillati</taxon>
        <taxon>Actinomycetota</taxon>
        <taxon>Actinomycetes</taxon>
        <taxon>Mycobacteriales</taxon>
        <taxon>Nocardiaceae</taxon>
        <taxon>Nocardia</taxon>
    </lineage>
</organism>
<dbReference type="PROSITE" id="PS51318">
    <property type="entry name" value="TAT"/>
    <property type="match status" value="1"/>
</dbReference>
<evidence type="ECO:0000256" key="2">
    <source>
        <dbReference type="ARBA" id="ARBA00012925"/>
    </source>
</evidence>
<dbReference type="Proteomes" id="UP001595696">
    <property type="component" value="Unassembled WGS sequence"/>
</dbReference>
<dbReference type="Gene3D" id="3.10.200.10">
    <property type="entry name" value="Alpha carbonic anhydrase"/>
    <property type="match status" value="1"/>
</dbReference>
<dbReference type="InterPro" id="IPR006311">
    <property type="entry name" value="TAT_signal"/>
</dbReference>
<comment type="catalytic activity">
    <reaction evidence="6">
        <text>hydrogencarbonate + H(+) = CO2 + H2O</text>
        <dbReference type="Rhea" id="RHEA:10748"/>
        <dbReference type="ChEBI" id="CHEBI:15377"/>
        <dbReference type="ChEBI" id="CHEBI:15378"/>
        <dbReference type="ChEBI" id="CHEBI:16526"/>
        <dbReference type="ChEBI" id="CHEBI:17544"/>
        <dbReference type="EC" id="4.2.1.1"/>
    </reaction>
</comment>
<keyword evidence="5" id="KW-0456">Lyase</keyword>
<keyword evidence="4" id="KW-0862">Zinc</keyword>
<evidence type="ECO:0000256" key="5">
    <source>
        <dbReference type="ARBA" id="ARBA00023239"/>
    </source>
</evidence>
<evidence type="ECO:0000256" key="4">
    <source>
        <dbReference type="ARBA" id="ARBA00022833"/>
    </source>
</evidence>
<feature type="domain" description="Alpha-carbonic anhydrase" evidence="8">
    <location>
        <begin position="48"/>
        <end position="271"/>
    </location>
</feature>
<dbReference type="SMART" id="SM01057">
    <property type="entry name" value="Carb_anhydrase"/>
    <property type="match status" value="1"/>
</dbReference>